<evidence type="ECO:0000313" key="3">
    <source>
        <dbReference type="EMBL" id="CAL4775379.1"/>
    </source>
</evidence>
<dbReference type="EMBL" id="CAMXCT020001227">
    <property type="protein sequence ID" value="CAL1141442.1"/>
    <property type="molecule type" value="Genomic_DNA"/>
</dbReference>
<comment type="caution">
    <text evidence="2">The sequence shown here is derived from an EMBL/GenBank/DDBJ whole genome shotgun (WGS) entry which is preliminary data.</text>
</comment>
<reference evidence="2" key="1">
    <citation type="submission" date="2022-10" db="EMBL/GenBank/DDBJ databases">
        <authorList>
            <person name="Chen Y."/>
            <person name="Dougan E. K."/>
            <person name="Chan C."/>
            <person name="Rhodes N."/>
            <person name="Thang M."/>
        </authorList>
    </citation>
    <scope>NUCLEOTIDE SEQUENCE</scope>
</reference>
<keyword evidence="4" id="KW-1185">Reference proteome</keyword>
<name>A0A9P1C9L4_9DINO</name>
<feature type="region of interest" description="Disordered" evidence="1">
    <location>
        <begin position="14"/>
        <end position="80"/>
    </location>
</feature>
<dbReference type="EMBL" id="CAMXCT010001227">
    <property type="protein sequence ID" value="CAI3988067.1"/>
    <property type="molecule type" value="Genomic_DNA"/>
</dbReference>
<reference evidence="3 4" key="2">
    <citation type="submission" date="2024-05" db="EMBL/GenBank/DDBJ databases">
        <authorList>
            <person name="Chen Y."/>
            <person name="Shah S."/>
            <person name="Dougan E. K."/>
            <person name="Thang M."/>
            <person name="Chan C."/>
        </authorList>
    </citation>
    <scope>NUCLEOTIDE SEQUENCE [LARGE SCALE GENOMIC DNA]</scope>
</reference>
<dbReference type="AlphaFoldDB" id="A0A9P1C9L4"/>
<feature type="compositionally biased region" description="Basic and acidic residues" evidence="1">
    <location>
        <begin position="605"/>
        <end position="618"/>
    </location>
</feature>
<proteinExistence type="predicted"/>
<organism evidence="2">
    <name type="scientific">Cladocopium goreaui</name>
    <dbReference type="NCBI Taxonomy" id="2562237"/>
    <lineage>
        <taxon>Eukaryota</taxon>
        <taxon>Sar</taxon>
        <taxon>Alveolata</taxon>
        <taxon>Dinophyceae</taxon>
        <taxon>Suessiales</taxon>
        <taxon>Symbiodiniaceae</taxon>
        <taxon>Cladocopium</taxon>
    </lineage>
</organism>
<dbReference type="EMBL" id="CAMXCT030001227">
    <property type="protein sequence ID" value="CAL4775379.1"/>
    <property type="molecule type" value="Genomic_DNA"/>
</dbReference>
<sequence>MAFEAFVKATVVGPVGCSPKAPTAPKACDATDDVKLPPRPRSAVAASFRRPLPSPRPPSTRLERERNPWRKKKKSKPKLDKLQQVLHPLHQTHTSQLSQLSQLPAPEKAVDRLEDLEPESPMSRCDSRKACRAKIRRPWREPPVPTSPKSDPLSPKSRWKNAVDAITARNSDLVKQRSNMSQSVRRRIRAFDERMAILANGGAKVAANENSDSESDQGEGEEIRSSLAATFMLLDLAFAMEQKEEKEELVEMPCKVISWSSQRGNFPAFNLLGTSSCWQSEIGMTRDQHLTFELEDVPAPLVAIQMEVVTKEVTPKRCKLMFSTNSPMGPWQTAWTFVVPEHVAERGLRFFNKSKEEIKSGMESAPWWRLAMADNYGSQACIAIAAPLKLLVEERGDHARLKQVKKTTISSFLDNFSFGQARLVSNLSAEEKMDKRLATTYKLDPEFIAEAHEHFNAMDRTKCGWLPRVAGIRKTGRPGWFSHVSENGDEVTKCAAWDADFTIDFEEFVIFLHVLNKTAEGFQMSFGELLFPGIVKKEVPEGQEEEVQKPQEETVRDPHEMSWKLSRNKQEELIRGVVAQNLPNRRGSLLGPMPEMPEISITQARRSDASRTRQKPKEPLNLARASLLFAQSGNPESDPGSP</sequence>
<accession>A0A9P1C9L4</accession>
<gene>
    <name evidence="2" type="ORF">C1SCF055_LOCUS15293</name>
</gene>
<dbReference type="Proteomes" id="UP001152797">
    <property type="component" value="Unassembled WGS sequence"/>
</dbReference>
<evidence type="ECO:0000313" key="2">
    <source>
        <dbReference type="EMBL" id="CAI3988067.1"/>
    </source>
</evidence>
<evidence type="ECO:0000313" key="4">
    <source>
        <dbReference type="Proteomes" id="UP001152797"/>
    </source>
</evidence>
<feature type="region of interest" description="Disordered" evidence="1">
    <location>
        <begin position="584"/>
        <end position="642"/>
    </location>
</feature>
<protein>
    <submittedName>
        <fullName evidence="3">Polyphosphoinositide phosphatase</fullName>
    </submittedName>
</protein>
<evidence type="ECO:0000256" key="1">
    <source>
        <dbReference type="SAM" id="MobiDB-lite"/>
    </source>
</evidence>
<dbReference type="OrthoDB" id="405996at2759"/>
<feature type="region of interest" description="Disordered" evidence="1">
    <location>
        <begin position="115"/>
        <end position="157"/>
    </location>
</feature>